<dbReference type="GO" id="GO:0003677">
    <property type="term" value="F:DNA binding"/>
    <property type="evidence" value="ECO:0007669"/>
    <property type="project" value="InterPro"/>
</dbReference>
<dbReference type="Pfam" id="PF01527">
    <property type="entry name" value="HTH_Tnp_1"/>
    <property type="match status" value="1"/>
</dbReference>
<comment type="function">
    <text evidence="2">Involved in the transposition of the insertion sequence IS2.</text>
</comment>
<dbReference type="PANTHER" id="PTHR37936:SF3">
    <property type="entry name" value="TRANSPOSASE INSC FOR INSERTION ELEMENT IS2A-RELATED"/>
    <property type="match status" value="1"/>
</dbReference>
<dbReference type="GO" id="GO:0006313">
    <property type="term" value="P:DNA transposition"/>
    <property type="evidence" value="ECO:0007669"/>
    <property type="project" value="InterPro"/>
</dbReference>
<sequence>MEQINVVTSVERRRRYSVEQKIRVVEESKQPGMTVSYVARKYGISPSMLFQWRRRMAEGGKQAVAADEDVVASSEVKELKRRIRELERVLGKKTMENEILKDAVELAHQKKLISRLPSLPEDDTP</sequence>
<dbReference type="EMBL" id="MLJW01000067">
    <property type="protein sequence ID" value="OIR03320.1"/>
    <property type="molecule type" value="Genomic_DNA"/>
</dbReference>
<keyword evidence="1" id="KW-0815">Transposition</keyword>
<dbReference type="PANTHER" id="PTHR37936">
    <property type="entry name" value="TRANSPOSASE INSC FOR INSERTION ELEMENT IS2A-RELATED"/>
    <property type="match status" value="1"/>
</dbReference>
<dbReference type="SUPFAM" id="SSF46689">
    <property type="entry name" value="Homeodomain-like"/>
    <property type="match status" value="1"/>
</dbReference>
<evidence type="ECO:0000313" key="3">
    <source>
        <dbReference type="EMBL" id="OIR03320.1"/>
    </source>
</evidence>
<proteinExistence type="predicted"/>
<dbReference type="InterPro" id="IPR009057">
    <property type="entry name" value="Homeodomain-like_sf"/>
</dbReference>
<accession>A0A1J5SGZ7</accession>
<dbReference type="Gene3D" id="1.10.10.10">
    <property type="entry name" value="Winged helix-like DNA-binding domain superfamily/Winged helix DNA-binding domain"/>
    <property type="match status" value="1"/>
</dbReference>
<protein>
    <submittedName>
        <fullName evidence="3">IS2 repressor TnpA</fullName>
    </submittedName>
</protein>
<evidence type="ECO:0000256" key="2">
    <source>
        <dbReference type="ARBA" id="ARBA00024308"/>
    </source>
</evidence>
<reference evidence="3" key="1">
    <citation type="submission" date="2016-10" db="EMBL/GenBank/DDBJ databases">
        <title>Sequence of Gallionella enrichment culture.</title>
        <authorList>
            <person name="Poehlein A."/>
            <person name="Muehling M."/>
            <person name="Daniel R."/>
        </authorList>
    </citation>
    <scope>NUCLEOTIDE SEQUENCE</scope>
</reference>
<organism evidence="3">
    <name type="scientific">mine drainage metagenome</name>
    <dbReference type="NCBI Taxonomy" id="410659"/>
    <lineage>
        <taxon>unclassified sequences</taxon>
        <taxon>metagenomes</taxon>
        <taxon>ecological metagenomes</taxon>
    </lineage>
</organism>
<evidence type="ECO:0000256" key="1">
    <source>
        <dbReference type="ARBA" id="ARBA00022578"/>
    </source>
</evidence>
<dbReference type="InterPro" id="IPR036388">
    <property type="entry name" value="WH-like_DNA-bd_sf"/>
</dbReference>
<comment type="caution">
    <text evidence="3">The sequence shown here is derived from an EMBL/GenBank/DDBJ whole genome shotgun (WGS) entry which is preliminary data.</text>
</comment>
<gene>
    <name evidence="3" type="ORF">GALL_145920</name>
</gene>
<dbReference type="AlphaFoldDB" id="A0A1J5SGZ7"/>
<dbReference type="GO" id="GO:0004803">
    <property type="term" value="F:transposase activity"/>
    <property type="evidence" value="ECO:0007669"/>
    <property type="project" value="InterPro"/>
</dbReference>
<dbReference type="InterPro" id="IPR002514">
    <property type="entry name" value="Transposase_8"/>
</dbReference>
<name>A0A1J5SGZ7_9ZZZZ</name>